<comment type="caution">
    <text evidence="3">The sequence shown here is derived from an EMBL/GenBank/DDBJ whole genome shotgun (WGS) entry which is preliminary data.</text>
</comment>
<sequence>MELYLNSCSKSAKVAATKVATSTLKAEKDCGILYQPSFGFNLNDPYCRLLEPSYKNLHDPHLKTYYKRKDMLKRLRKGGYITSNNKVICSLKELNKYRQYLTSLKIDFQKNYVREQKMIEKQVNDLQENKGVYDNCDATRFQQWLLQGSSQTTPDQDLLIKRRYLHMISRELDKNENTTERQSALQMKEEERRHQEHLRRKLNLHRQIEEEWKTKEMFLLTKIREEVKREAKVEEQRRKIRQEIDRKDDIETTETSQSLDDKEVNSALALTPVFSDKSTSISRQSILDILTQEIMNDDLNEKNYKKSSINYDPDSSRCCSTCSEILVYEPNMTFQAEPFAKIPNRSMENLPTPSKFSSADTEIKFVGKSHQKKKIYIALESDYSETFDHPKVKVCESDSDLFVPSKAGTKIPKDAATKTDGLEYPPSSDEKANVVNEMQELKDIFVNFKYYLKEETELTLENIFREMMSDLTQTIPTLTSTTAEVSVNHTDANTKQIISNVNISSTASEIVENVLGKIQHAIEKKCSEVFSQEDVSVHFKSDLTPSGEYFISPKEKSLNNSLPCTLENMCDIADDLVRVILEKLKALASSKQNEFVHLQVTPKHAYQQHTKDPTCSLLQRKISSIRKSSTEPDAAILQNLVSNILSQSSLFGHIEEAISTILDYIQIGLNNERLTATEETVFTLQVLDDILTQFHQKSRERDVQINRCSRLSGLSDPEEENRLTGSRVADGPRYGQLLIPINVPGMVLYSEGENEEINNIVENVLISSIKDEKGKSQEQFPDHWSKRGNDDLEYKGNIDLPTTSACPGKEVFQVWRISTDLPAFNNTDFLKDKPCLKKDIWIFSQDEKHKIEIASENVITSTLAEVLKDIPSLSLGYLANKNGQEASLLTSGKPQVLSHQEWMDQLFSATEIHTVAEELADAVLKILHMSSSHITSATKSLHQTSVFISDVPNKEPLEIWLESKKKIFLSALGKDSTRYPQLEHEESISTSEPIVHITDKITHTIFKKLNSFISPKLQKCLKPGSSAAPGKKSFFQPLVSTYATKVVKIVLDGIQKRLKCNKKNQNLRIRGLPRNFKDTEFPLNTEKELDSAVMKLSNNIMTSSLVTCICEVLSGVKDKSNTLLPSKELRSKFLCGTADIDQQTVSPFHWPPIQKEVHENAGLQILDRIEDTLYDMLCKLAGDQLHPLSSDESNREWIDLRMTTALDPDIQHISQSILKDIIRKLCSTDNSSFIYSEFKDISNYIDTDSLSFFSLIEEMNRCSNIISTLMSGVNRQDSQEMTASNRKTTAPKTGSAKEKYSDKSKVRTLDILESVFVKLEGFVNKNFKTLGSIINGNKKSNKMDWENESTNMGASTHEERLHSALQMHTKKIASAILKAIQTELNVSLPDLETCVHNPLQEKQMLKKLVNLVLDGMLPDSCDKTEPEEKDNESYRYRPIYGNFLPGGAGPESYLEDNADTEKESAGEQRPLELEAKSDSFEQQELERILKKIEIELKEPQKSPAVPIIRNILNEIFQNDLIDQLNALSLPQSRLRDILHAGDEPFAQTCVRALEKKMAHLVSEADVTIVADGIIRIIFQKLYSATMTDRNACENRYNTITIPSNVSFHEYTSGGKSSAFSTILDRNSCTLQTRFNIGKLTRTNVVEDIIQSVLTNLEAFVTSKVKSLFYPQINFTVPMTFPLQKEVTISSQSCLSNEDSCSDDQVSSCSVDHKKSQKTTSICQLTGSQLSMYATQLTRHILQGIKHMLDKEVKNPVLSHNVVSGSITSQIVNTTLDIISTKGGRYLETNSGTVPKCTNKDIQMTLVPKSCVTMISNDMVDIVLKSLSSAVMLGIQAKDSVSVRSSLTLCGEFPTAECQQSLVMDPTQERKKQRFPFSRRDTLLKSAFSDDSQTTILKKHDTKPFTPDPCEGNAHFITKTIFNRLNVFITERIQSLLTFNPQNGKKSFVSPEITNYKQNDRVFLESKQMPSDVNILKISTDKTILSQEATNYTFGSYKERHRHTIHVSQGSLKEYADIIASTILMLIKSDIDLEIQKTYPYSNNALFQENIIANETINNILKNLNKKLSSKDSSFYSKQNSDVITQLAIQNEILPGQRKMDFNPELSLISKYPNQNQIISEEENLGRILEEIFRNRESGQEKTPAVLGSVKDILKKAYQRVMEDIDHGSPSGELSHCTTDSKIKTTAVRKKPLLSQISRVTNDIVECVYGKMFSIVVTTLYENKDSKRELEIPGSDESPMKPSCFRGLKQAEKRSPPPECVTSQVYSFTDFKSVILLETTLLELSPLHVGNELVQMILQKITNFVWLNLDESSSPSHQSDGTPPQRPCSSKAGPKGSPGPGIRKNFKTKSKAISVSKFGTKPQSRPSGGKAKSKTKSSSTEKLPRGSQSKLATGPQHLVSAEDAQNSLVKTKLPPEELKMHAINIVCTILETIVNEFQKVKQNRTTINIKALPLNQLMTASEIVNNILEGLYATKNNLVNPTKGSQPDKFKLSQKNLTTISLPNPEARFSLENVSSQLEKIFPKEVIFKQMFDIWQTESSDMKNEKCKLLVVAETVLNEILIKAKELEQSVSLLNLAPLETCESRYHNFRRASAGTEDFQKQINIFSHEIVEILFEKLKLCFLNQVLTTESKETQVSKRQTLVRTNNSNDASIYNTELKDKIYLGSCHKIAQEIIEGVLNILESFADLQFKHVSTYAFSEIVKMPIENFLAGQQKPSMKKLLPKLQPLKLLTYAVNTVNDMLGIIKNKTDKEKQQVEPSSIHALEENTVTSQIISTLMEQCTHFYESLIKNHPKEHLLRGTENAYTVNWAKSSNGVEMLTSTPNGLSPRDNPSQTSGLVFYSEEDKRKGRASSKSPMYVRYSAGDTSKTKDAMKKIEREVKPSCSRSEAQDLRHFNQSIKGNTHFLKDSVLPKLSQKSGVPEQSALEHTLCFTKMEEGENQRMLHSNKIQTTVSSLKIGLAAENIVNSILLSYDLPGSLTHTNENMETMKSFL</sequence>
<dbReference type="Proteomes" id="UP000335636">
    <property type="component" value="Unassembled WGS sequence"/>
</dbReference>
<evidence type="ECO:0008006" key="5">
    <source>
        <dbReference type="Google" id="ProtNLM"/>
    </source>
</evidence>
<evidence type="ECO:0000256" key="1">
    <source>
        <dbReference type="SAM" id="Coils"/>
    </source>
</evidence>
<feature type="region of interest" description="Disordered" evidence="2">
    <location>
        <begin position="1276"/>
        <end position="1299"/>
    </location>
</feature>
<keyword evidence="4" id="KW-1185">Reference proteome</keyword>
<organism evidence="3 4">
    <name type="scientific">Marmota monax</name>
    <name type="common">Woodchuck</name>
    <dbReference type="NCBI Taxonomy" id="9995"/>
    <lineage>
        <taxon>Eukaryota</taxon>
        <taxon>Metazoa</taxon>
        <taxon>Chordata</taxon>
        <taxon>Craniata</taxon>
        <taxon>Vertebrata</taxon>
        <taxon>Euteleostomi</taxon>
        <taxon>Mammalia</taxon>
        <taxon>Eutheria</taxon>
        <taxon>Euarchontoglires</taxon>
        <taxon>Glires</taxon>
        <taxon>Rodentia</taxon>
        <taxon>Sciuromorpha</taxon>
        <taxon>Sciuridae</taxon>
        <taxon>Xerinae</taxon>
        <taxon>Marmotini</taxon>
        <taxon>Marmota</taxon>
    </lineage>
</organism>
<evidence type="ECO:0000256" key="2">
    <source>
        <dbReference type="SAM" id="MobiDB-lite"/>
    </source>
</evidence>
<feature type="coiled-coil region" evidence="1">
    <location>
        <begin position="187"/>
        <end position="253"/>
    </location>
</feature>
<evidence type="ECO:0000313" key="3">
    <source>
        <dbReference type="EMBL" id="VTJ76474.1"/>
    </source>
</evidence>
<feature type="region of interest" description="Disordered" evidence="2">
    <location>
        <begin position="1448"/>
        <end position="1470"/>
    </location>
</feature>
<accession>A0A5E4C3L1</accession>
<feature type="region of interest" description="Disordered" evidence="2">
    <location>
        <begin position="2311"/>
        <end position="2402"/>
    </location>
</feature>
<name>A0A5E4C3L1_MARMO</name>
<proteinExistence type="predicted"/>
<dbReference type="PANTHER" id="PTHR47315:SF3">
    <property type="entry name" value="FIBROUS SHEATH-INTERACTING PROTEIN 2-LIKE"/>
    <property type="match status" value="1"/>
</dbReference>
<evidence type="ECO:0000313" key="4">
    <source>
        <dbReference type="Proteomes" id="UP000335636"/>
    </source>
</evidence>
<dbReference type="EMBL" id="CABDUW010000894">
    <property type="protein sequence ID" value="VTJ76474.1"/>
    <property type="molecule type" value="Genomic_DNA"/>
</dbReference>
<feature type="non-terminal residue" evidence="3">
    <location>
        <position position="2992"/>
    </location>
</feature>
<dbReference type="PANTHER" id="PTHR47315">
    <property type="entry name" value="FIBROUS SHEATH INTERACTING PROTEIN 2"/>
    <property type="match status" value="1"/>
</dbReference>
<gene>
    <name evidence="3" type="ORF">MONAX_5E024697</name>
</gene>
<protein>
    <recommendedName>
        <fullName evidence="5">Fibrous sheath-interacting protein 2 C-terminal domain-containing protein</fullName>
    </recommendedName>
</protein>
<keyword evidence="1" id="KW-0175">Coiled coil</keyword>
<feature type="compositionally biased region" description="Polar residues" evidence="2">
    <location>
        <begin position="2820"/>
        <end position="2836"/>
    </location>
</feature>
<feature type="region of interest" description="Disordered" evidence="2">
    <location>
        <begin position="2820"/>
        <end position="2854"/>
    </location>
</feature>
<feature type="compositionally biased region" description="Polar residues" evidence="2">
    <location>
        <begin position="2311"/>
        <end position="2321"/>
    </location>
</feature>
<reference evidence="3" key="1">
    <citation type="submission" date="2019-04" db="EMBL/GenBank/DDBJ databases">
        <authorList>
            <person name="Alioto T."/>
            <person name="Alioto T."/>
        </authorList>
    </citation>
    <scope>NUCLEOTIDE SEQUENCE [LARGE SCALE GENOMIC DNA]</scope>
</reference>
<feature type="compositionally biased region" description="Basic and acidic residues" evidence="2">
    <location>
        <begin position="1459"/>
        <end position="1470"/>
    </location>
</feature>
<dbReference type="InterPro" id="IPR038891">
    <property type="entry name" value="FSIP2"/>
</dbReference>
<feature type="compositionally biased region" description="Polar residues" evidence="2">
    <location>
        <begin position="1276"/>
        <end position="1292"/>
    </location>
</feature>